<accession>A0A1H8A6Q7</accession>
<proteinExistence type="inferred from homology"/>
<dbReference type="NCBIfam" id="TIGR01166">
    <property type="entry name" value="cbiO"/>
    <property type="match status" value="1"/>
</dbReference>
<comment type="similarity">
    <text evidence="2 10">Belongs to the ABC transporter superfamily.</text>
</comment>
<dbReference type="PROSITE" id="PS50893">
    <property type="entry name" value="ABC_TRANSPORTER_2"/>
    <property type="match status" value="1"/>
</dbReference>
<evidence type="ECO:0000256" key="4">
    <source>
        <dbReference type="ARBA" id="ARBA00022475"/>
    </source>
</evidence>
<comment type="function">
    <text evidence="9">Probably part of an ABC transporter complex. Responsible for energy coupling to the transport system.</text>
</comment>
<keyword evidence="7" id="KW-1278">Translocase</keyword>
<dbReference type="SUPFAM" id="SSF52540">
    <property type="entry name" value="P-loop containing nucleoside triphosphate hydrolases"/>
    <property type="match status" value="1"/>
</dbReference>
<dbReference type="CDD" id="cd03225">
    <property type="entry name" value="ABC_cobalt_CbiO_domain1"/>
    <property type="match status" value="1"/>
</dbReference>
<keyword evidence="4 10" id="KW-1003">Cell membrane</keyword>
<evidence type="ECO:0000256" key="3">
    <source>
        <dbReference type="ARBA" id="ARBA00022448"/>
    </source>
</evidence>
<keyword evidence="13" id="KW-1185">Reference proteome</keyword>
<keyword evidence="6 10" id="KW-0067">ATP-binding</keyword>
<dbReference type="InterPro" id="IPR015856">
    <property type="entry name" value="ABC_transpr_CbiO/EcfA_su"/>
</dbReference>
<dbReference type="RefSeq" id="WP_092752436.1">
    <property type="nucleotide sequence ID" value="NZ_FOCG01000001.1"/>
</dbReference>
<evidence type="ECO:0000256" key="9">
    <source>
        <dbReference type="ARBA" id="ARBA00025157"/>
    </source>
</evidence>
<dbReference type="InterPro" id="IPR005876">
    <property type="entry name" value="Co_trans_ATP-bd"/>
</dbReference>
<evidence type="ECO:0000256" key="8">
    <source>
        <dbReference type="ARBA" id="ARBA00023136"/>
    </source>
</evidence>
<keyword evidence="8 10" id="KW-0472">Membrane</keyword>
<dbReference type="STRING" id="474960.SAMN05216180_1104"/>
<organism evidence="12 13">
    <name type="scientific">Hydrogenoanaerobacterium saccharovorans</name>
    <dbReference type="NCBI Taxonomy" id="474960"/>
    <lineage>
        <taxon>Bacteria</taxon>
        <taxon>Bacillati</taxon>
        <taxon>Bacillota</taxon>
        <taxon>Clostridia</taxon>
        <taxon>Eubacteriales</taxon>
        <taxon>Oscillospiraceae</taxon>
        <taxon>Hydrogenoanaerobacterium</taxon>
    </lineage>
</organism>
<dbReference type="GO" id="GO:0042626">
    <property type="term" value="F:ATPase-coupled transmembrane transporter activity"/>
    <property type="evidence" value="ECO:0007669"/>
    <property type="project" value="TreeGrafter"/>
</dbReference>
<dbReference type="AlphaFoldDB" id="A0A1H8A6Q7"/>
<keyword evidence="5 10" id="KW-0547">Nucleotide-binding</keyword>
<dbReference type="EMBL" id="FOCG01000001">
    <property type="protein sequence ID" value="SEM65479.1"/>
    <property type="molecule type" value="Genomic_DNA"/>
</dbReference>
<dbReference type="Pfam" id="PF00005">
    <property type="entry name" value="ABC_tran"/>
    <property type="match status" value="1"/>
</dbReference>
<dbReference type="PROSITE" id="PS00211">
    <property type="entry name" value="ABC_TRANSPORTER_1"/>
    <property type="match status" value="1"/>
</dbReference>
<reference evidence="12 13" key="1">
    <citation type="submission" date="2016-10" db="EMBL/GenBank/DDBJ databases">
        <authorList>
            <person name="de Groot N.N."/>
        </authorList>
    </citation>
    <scope>NUCLEOTIDE SEQUENCE [LARGE SCALE GENOMIC DNA]</scope>
    <source>
        <strain evidence="12 13">CGMCC 1.5070</strain>
    </source>
</reference>
<evidence type="ECO:0000256" key="1">
    <source>
        <dbReference type="ARBA" id="ARBA00004202"/>
    </source>
</evidence>
<evidence type="ECO:0000313" key="12">
    <source>
        <dbReference type="EMBL" id="SEM65479.1"/>
    </source>
</evidence>
<dbReference type="SMART" id="SM00382">
    <property type="entry name" value="AAA"/>
    <property type="match status" value="1"/>
</dbReference>
<dbReference type="PANTHER" id="PTHR43553:SF24">
    <property type="entry name" value="ENERGY-COUPLING FACTOR TRANSPORTER ATP-BINDING PROTEIN ECFA1"/>
    <property type="match status" value="1"/>
</dbReference>
<keyword evidence="3 10" id="KW-0813">Transport</keyword>
<dbReference type="GO" id="GO:0016887">
    <property type="term" value="F:ATP hydrolysis activity"/>
    <property type="evidence" value="ECO:0007669"/>
    <property type="project" value="InterPro"/>
</dbReference>
<dbReference type="Gene3D" id="3.40.50.300">
    <property type="entry name" value="P-loop containing nucleotide triphosphate hydrolases"/>
    <property type="match status" value="1"/>
</dbReference>
<dbReference type="GO" id="GO:0043190">
    <property type="term" value="C:ATP-binding cassette (ABC) transporter complex"/>
    <property type="evidence" value="ECO:0007669"/>
    <property type="project" value="TreeGrafter"/>
</dbReference>
<dbReference type="InterPro" id="IPR017871">
    <property type="entry name" value="ABC_transporter-like_CS"/>
</dbReference>
<protein>
    <recommendedName>
        <fullName evidence="10">ABC transporter ATP-binding protein</fullName>
    </recommendedName>
</protein>
<dbReference type="InterPro" id="IPR003593">
    <property type="entry name" value="AAA+_ATPase"/>
</dbReference>
<gene>
    <name evidence="12" type="ORF">SAMN05216180_1104</name>
</gene>
<dbReference type="GO" id="GO:0005524">
    <property type="term" value="F:ATP binding"/>
    <property type="evidence" value="ECO:0007669"/>
    <property type="project" value="UniProtKB-UniRule"/>
</dbReference>
<evidence type="ECO:0000256" key="7">
    <source>
        <dbReference type="ARBA" id="ARBA00022967"/>
    </source>
</evidence>
<evidence type="ECO:0000256" key="6">
    <source>
        <dbReference type="ARBA" id="ARBA00022840"/>
    </source>
</evidence>
<dbReference type="GO" id="GO:0006824">
    <property type="term" value="P:cobalt ion transport"/>
    <property type="evidence" value="ECO:0007669"/>
    <property type="project" value="InterPro"/>
</dbReference>
<evidence type="ECO:0000256" key="5">
    <source>
        <dbReference type="ARBA" id="ARBA00022741"/>
    </source>
</evidence>
<dbReference type="InterPro" id="IPR003439">
    <property type="entry name" value="ABC_transporter-like_ATP-bd"/>
</dbReference>
<evidence type="ECO:0000259" key="11">
    <source>
        <dbReference type="PROSITE" id="PS50893"/>
    </source>
</evidence>
<sequence>MKTILSIQDLKYTYPDGTTALKGVSIDIELGERIAVLGSNGSGKSTLFLCLNGVHKALSGSILFDGKRMTYDKKGLIEMRKNVGIVFQDPETQLFCVDVYQEVAFGPHNLGYSKEQVHNCVMQSLDAMDLMQFKDKPPHFLSGGQKKRVSVASVLSMNPQVILFDEPTSALDPIHAQRLMQEINKLSAEGITILMATHDVNTAYAWADRVLVLGDGKVQAAGTPPVVFSDLPLLEKTGLQIPFVLRMYQKLCEKGMLAKAQTPPRTIEELENLF</sequence>
<dbReference type="OrthoDB" id="9784332at2"/>
<comment type="subcellular location">
    <subcellularLocation>
        <location evidence="1 10">Cell membrane</location>
        <topology evidence="1 10">Peripheral membrane protein</topology>
    </subcellularLocation>
</comment>
<dbReference type="FunFam" id="3.40.50.300:FF:000224">
    <property type="entry name" value="Energy-coupling factor transporter ATP-binding protein EcfA"/>
    <property type="match status" value="1"/>
</dbReference>
<dbReference type="InterPro" id="IPR027417">
    <property type="entry name" value="P-loop_NTPase"/>
</dbReference>
<comment type="function">
    <text evidence="10">Part of an ABC transporter complex. Responsible for energy coupling to the transport system.</text>
</comment>
<dbReference type="PANTHER" id="PTHR43553">
    <property type="entry name" value="HEAVY METAL TRANSPORTER"/>
    <property type="match status" value="1"/>
</dbReference>
<feature type="domain" description="ABC transporter" evidence="11">
    <location>
        <begin position="5"/>
        <end position="240"/>
    </location>
</feature>
<evidence type="ECO:0000256" key="2">
    <source>
        <dbReference type="ARBA" id="ARBA00005417"/>
    </source>
</evidence>
<dbReference type="Proteomes" id="UP000199158">
    <property type="component" value="Unassembled WGS sequence"/>
</dbReference>
<name>A0A1H8A6Q7_9FIRM</name>
<evidence type="ECO:0000256" key="10">
    <source>
        <dbReference type="RuleBase" id="RU364103"/>
    </source>
</evidence>
<evidence type="ECO:0000313" key="13">
    <source>
        <dbReference type="Proteomes" id="UP000199158"/>
    </source>
</evidence>
<dbReference type="InterPro" id="IPR050095">
    <property type="entry name" value="ECF_ABC_transporter_ATP-bd"/>
</dbReference>